<dbReference type="EMBL" id="VUNH01000006">
    <property type="protein sequence ID" value="MST55651.1"/>
    <property type="molecule type" value="Genomic_DNA"/>
</dbReference>
<proteinExistence type="predicted"/>
<keyword evidence="1" id="KW-0472">Membrane</keyword>
<dbReference type="RefSeq" id="WP_154528747.1">
    <property type="nucleotide sequence ID" value="NZ_VUNH01000006.1"/>
</dbReference>
<protein>
    <submittedName>
        <fullName evidence="3">DUF4236 domain-containing protein</fullName>
    </submittedName>
</protein>
<keyword evidence="1" id="KW-0812">Transmembrane</keyword>
<dbReference type="Proteomes" id="UP000473699">
    <property type="component" value="Unassembled WGS sequence"/>
</dbReference>
<keyword evidence="4" id="KW-1185">Reference proteome</keyword>
<sequence length="104" mass="10852">MGLRFKKSIKILPGVSINISKTGVSATIGPKGKSVNVGTNGIFGNLGLGKGVSYRKKLGDVMPKNAGTAGFKRILKIVMLVVIAVYLIWQYAGPFIGGFLGGAK</sequence>
<name>A0A6L5YBP9_9BACT</name>
<accession>A0A6L5YBP9</accession>
<keyword evidence="1" id="KW-1133">Transmembrane helix</keyword>
<gene>
    <name evidence="3" type="ORF">FYJ74_06335</name>
</gene>
<dbReference type="Pfam" id="PF14020">
    <property type="entry name" value="DUF4236"/>
    <property type="match status" value="1"/>
</dbReference>
<comment type="caution">
    <text evidence="3">The sequence shown here is derived from an EMBL/GenBank/DDBJ whole genome shotgun (WGS) entry which is preliminary data.</text>
</comment>
<dbReference type="InterPro" id="IPR025330">
    <property type="entry name" value="DUF4236"/>
</dbReference>
<feature type="domain" description="DUF4236" evidence="2">
    <location>
        <begin position="3"/>
        <end position="55"/>
    </location>
</feature>
<evidence type="ECO:0000313" key="3">
    <source>
        <dbReference type="EMBL" id="MST55651.1"/>
    </source>
</evidence>
<reference evidence="3 4" key="1">
    <citation type="submission" date="2019-08" db="EMBL/GenBank/DDBJ databases">
        <title>In-depth cultivation of the pig gut microbiome towards novel bacterial diversity and tailored functional studies.</title>
        <authorList>
            <person name="Wylensek D."/>
            <person name="Hitch T.C.A."/>
            <person name="Clavel T."/>
        </authorList>
    </citation>
    <scope>NUCLEOTIDE SEQUENCE [LARGE SCALE GENOMIC DNA]</scope>
    <source>
        <strain evidence="3 4">SM-530-WT-4B</strain>
    </source>
</reference>
<organism evidence="3 4">
    <name type="scientific">Pyramidobacter porci</name>
    <dbReference type="NCBI Taxonomy" id="2605789"/>
    <lineage>
        <taxon>Bacteria</taxon>
        <taxon>Thermotogati</taxon>
        <taxon>Synergistota</taxon>
        <taxon>Synergistia</taxon>
        <taxon>Synergistales</taxon>
        <taxon>Dethiosulfovibrionaceae</taxon>
        <taxon>Pyramidobacter</taxon>
    </lineage>
</organism>
<evidence type="ECO:0000256" key="1">
    <source>
        <dbReference type="SAM" id="Phobius"/>
    </source>
</evidence>
<evidence type="ECO:0000259" key="2">
    <source>
        <dbReference type="Pfam" id="PF14020"/>
    </source>
</evidence>
<feature type="transmembrane region" description="Helical" evidence="1">
    <location>
        <begin position="74"/>
        <end position="92"/>
    </location>
</feature>
<evidence type="ECO:0000313" key="4">
    <source>
        <dbReference type="Proteomes" id="UP000473699"/>
    </source>
</evidence>
<dbReference type="AlphaFoldDB" id="A0A6L5YBP9"/>